<comment type="subcellular location">
    <subcellularLocation>
        <location evidence="6">Cell membrane</location>
        <topology evidence="6">Multi-pass membrane protein</topology>
    </subcellularLocation>
    <subcellularLocation>
        <location evidence="1">Membrane</location>
        <topology evidence="1">Multi-pass membrane protein</topology>
    </subcellularLocation>
</comment>
<organism evidence="8 9">
    <name type="scientific">Tieghemiomyces parasiticus</name>
    <dbReference type="NCBI Taxonomy" id="78921"/>
    <lineage>
        <taxon>Eukaryota</taxon>
        <taxon>Fungi</taxon>
        <taxon>Fungi incertae sedis</taxon>
        <taxon>Zoopagomycota</taxon>
        <taxon>Kickxellomycotina</taxon>
        <taxon>Dimargaritomycetes</taxon>
        <taxon>Dimargaritales</taxon>
        <taxon>Dimargaritaceae</taxon>
        <taxon>Tieghemiomyces</taxon>
    </lineage>
</organism>
<dbReference type="Pfam" id="PF04515">
    <property type="entry name" value="Choline_transpo"/>
    <property type="match status" value="1"/>
</dbReference>
<feature type="compositionally biased region" description="Polar residues" evidence="7">
    <location>
        <begin position="28"/>
        <end position="47"/>
    </location>
</feature>
<keyword evidence="4 6" id="KW-1133">Transmembrane helix</keyword>
<feature type="transmembrane region" description="Helical" evidence="6">
    <location>
        <begin position="586"/>
        <end position="608"/>
    </location>
</feature>
<evidence type="ECO:0000256" key="6">
    <source>
        <dbReference type="RuleBase" id="RU368066"/>
    </source>
</evidence>
<feature type="region of interest" description="Disordered" evidence="7">
    <location>
        <begin position="153"/>
        <end position="220"/>
    </location>
</feature>
<dbReference type="GO" id="GO:0022857">
    <property type="term" value="F:transmembrane transporter activity"/>
    <property type="evidence" value="ECO:0007669"/>
    <property type="project" value="UniProtKB-UniRule"/>
</dbReference>
<comment type="similarity">
    <text evidence="2 6">Belongs to the CTL (choline transporter-like) family.</text>
</comment>
<feature type="transmembrane region" description="Helical" evidence="6">
    <location>
        <begin position="428"/>
        <end position="446"/>
    </location>
</feature>
<evidence type="ECO:0000256" key="7">
    <source>
        <dbReference type="SAM" id="MobiDB-lite"/>
    </source>
</evidence>
<keyword evidence="9" id="KW-1185">Reference proteome</keyword>
<feature type="region of interest" description="Disordered" evidence="7">
    <location>
        <begin position="126"/>
        <end position="145"/>
    </location>
</feature>
<feature type="transmembrane region" description="Helical" evidence="6">
    <location>
        <begin position="309"/>
        <end position="334"/>
    </location>
</feature>
<evidence type="ECO:0000256" key="2">
    <source>
        <dbReference type="ARBA" id="ARBA00007168"/>
    </source>
</evidence>
<sequence>MTSEGRPSPRLQGVTEDLGAATAGSARLGTTTERPPFNPFTTRTLSSVHAEGARHATCSPAEPFESAERWRMRPLPSLPAAATTKPDGLPEAATLPLPVAPEPQSTRSMPPTPCRPFASVLLNSQVPSATAPPKPSPWPSESNSDARATFFSPLAEPAGSSSSKPVGLLGSQFLGRPHGKDPEEVAPLFPVAPSRLGVSQSTNLETTTSLESGEEPAPNQATHLKQLHGTRRAFDQGFLVAYTLSLAVFLLTGLYIYFATEVPTLDPGRTNPLFSNLNQAVGLIFLLVVISTGLGILWLVFLKHYAEQLVWITVILVPLASFATSLAIFTFAVTRAPARGTIAFETSYLVGALVSFAIGVFQTFYIARRKEQIERSMRAIHLALNMLSSHPELFALAILLLSGYILFLVVWLIFFSRLALLVPSFPNLPSSLTAPVVLIASFYFFVFTWTTGVFTNLLRITITMVTAQWYFYRHEDEMLGITHSTQAAFHLIVKEFMGSVCLGGLVLAFAQILSGISHYALLILRPFRIFPFTFVAFLFRLLEKTTETLSSFSIVYVGVTGKSFFTSAYAVTNLMKRNYVFSIRSALIVGNLLSVTSTSFALATGWALSYISLADLGMDYPYLLGVFGVATSWVIFQFFGHILVNTVEAALVCYAVDLDAKTLHSNEAQRAFVAG</sequence>
<dbReference type="InterPro" id="IPR007603">
    <property type="entry name" value="Choline_transptr-like"/>
</dbReference>
<comment type="function">
    <text evidence="6">Probably involved in transport through the plasma membrane.</text>
</comment>
<proteinExistence type="inferred from homology"/>
<reference evidence="8" key="1">
    <citation type="submission" date="2022-07" db="EMBL/GenBank/DDBJ databases">
        <title>Phylogenomic reconstructions and comparative analyses of Kickxellomycotina fungi.</title>
        <authorList>
            <person name="Reynolds N.K."/>
            <person name="Stajich J.E."/>
            <person name="Barry K."/>
            <person name="Grigoriev I.V."/>
            <person name="Crous P."/>
            <person name="Smith M.E."/>
        </authorList>
    </citation>
    <scope>NUCLEOTIDE SEQUENCE</scope>
    <source>
        <strain evidence="8">RSA 861</strain>
    </source>
</reference>
<feature type="transmembrane region" description="Helical" evidence="6">
    <location>
        <begin position="393"/>
        <end position="416"/>
    </location>
</feature>
<feature type="transmembrane region" description="Helical" evidence="6">
    <location>
        <begin position="346"/>
        <end position="367"/>
    </location>
</feature>
<keyword evidence="3 6" id="KW-0812">Transmembrane</keyword>
<protein>
    <recommendedName>
        <fullName evidence="6">Protein PNS1</fullName>
    </recommendedName>
</protein>
<dbReference type="OrthoDB" id="420519at2759"/>
<feature type="transmembrane region" description="Helical" evidence="6">
    <location>
        <begin position="280"/>
        <end position="302"/>
    </location>
</feature>
<dbReference type="GO" id="GO:0005886">
    <property type="term" value="C:plasma membrane"/>
    <property type="evidence" value="ECO:0007669"/>
    <property type="project" value="UniProtKB-SubCell"/>
</dbReference>
<dbReference type="PANTHER" id="PTHR12385:SF88">
    <property type="entry name" value="CHOLINE TRANSPORTER-LIKE PROTEIN CTL1"/>
    <property type="match status" value="1"/>
</dbReference>
<dbReference type="Proteomes" id="UP001150569">
    <property type="component" value="Unassembled WGS sequence"/>
</dbReference>
<feature type="compositionally biased region" description="Low complexity" evidence="7">
    <location>
        <begin position="199"/>
        <end position="211"/>
    </location>
</feature>
<feature type="transmembrane region" description="Helical" evidence="6">
    <location>
        <begin position="239"/>
        <end position="260"/>
    </location>
</feature>
<feature type="transmembrane region" description="Helical" evidence="6">
    <location>
        <begin position="620"/>
        <end position="639"/>
    </location>
</feature>
<evidence type="ECO:0000256" key="5">
    <source>
        <dbReference type="ARBA" id="ARBA00023136"/>
    </source>
</evidence>
<evidence type="ECO:0000313" key="9">
    <source>
        <dbReference type="Proteomes" id="UP001150569"/>
    </source>
</evidence>
<evidence type="ECO:0000313" key="8">
    <source>
        <dbReference type="EMBL" id="KAJ1906705.1"/>
    </source>
</evidence>
<gene>
    <name evidence="8" type="ORF">IWQ60_012018</name>
</gene>
<name>A0A9W7ZLT2_9FUNG</name>
<keyword evidence="5 6" id="KW-0472">Membrane</keyword>
<feature type="region of interest" description="Disordered" evidence="7">
    <location>
        <begin position="1"/>
        <end position="118"/>
    </location>
</feature>
<dbReference type="AlphaFoldDB" id="A0A9W7ZLT2"/>
<evidence type="ECO:0000256" key="3">
    <source>
        <dbReference type="ARBA" id="ARBA00022692"/>
    </source>
</evidence>
<comment type="caution">
    <text evidence="8">The sequence shown here is derived from an EMBL/GenBank/DDBJ whole genome shotgun (WGS) entry which is preliminary data.</text>
</comment>
<dbReference type="EMBL" id="JANBPT010001559">
    <property type="protein sequence ID" value="KAJ1906705.1"/>
    <property type="molecule type" value="Genomic_DNA"/>
</dbReference>
<evidence type="ECO:0000256" key="1">
    <source>
        <dbReference type="ARBA" id="ARBA00004141"/>
    </source>
</evidence>
<evidence type="ECO:0000256" key="4">
    <source>
        <dbReference type="ARBA" id="ARBA00022989"/>
    </source>
</evidence>
<dbReference type="PANTHER" id="PTHR12385">
    <property type="entry name" value="CHOLINE TRANSPORTER-LIKE (SLC FAMILY 44)"/>
    <property type="match status" value="1"/>
</dbReference>
<feature type="transmembrane region" description="Helical" evidence="6">
    <location>
        <begin position="554"/>
        <end position="574"/>
    </location>
</feature>
<accession>A0A9W7ZLT2</accession>